<organism evidence="4 5">
    <name type="scientific">Clostridium fermenticellae</name>
    <dbReference type="NCBI Taxonomy" id="2068654"/>
    <lineage>
        <taxon>Bacteria</taxon>
        <taxon>Bacillati</taxon>
        <taxon>Bacillota</taxon>
        <taxon>Clostridia</taxon>
        <taxon>Eubacteriales</taxon>
        <taxon>Clostridiaceae</taxon>
        <taxon>Clostridium</taxon>
    </lineage>
</organism>
<proteinExistence type="predicted"/>
<dbReference type="OrthoDB" id="9812605at2"/>
<evidence type="ECO:0000256" key="2">
    <source>
        <dbReference type="ARBA" id="ARBA00022777"/>
    </source>
</evidence>
<feature type="domain" description="HipA-like C-terminal" evidence="3">
    <location>
        <begin position="30"/>
        <end position="192"/>
    </location>
</feature>
<keyword evidence="1" id="KW-0808">Transferase</keyword>
<dbReference type="KEGG" id="cfer:D4Z93_01505"/>
<evidence type="ECO:0000256" key="1">
    <source>
        <dbReference type="ARBA" id="ARBA00022679"/>
    </source>
</evidence>
<reference evidence="4 5" key="1">
    <citation type="journal article" date="2019" name="Int. J. Syst. Evol. Microbiol.">
        <title>Clostridium fermenticellae sp. nov., isolated from the mud in a fermentation cellar for the production of the Chinese liquor, baijiu.</title>
        <authorList>
            <person name="Xu P.X."/>
            <person name="Chai L.J."/>
            <person name="Qiu T."/>
            <person name="Zhang X.J."/>
            <person name="Lu Z.M."/>
            <person name="Xiao C."/>
            <person name="Wang S.T."/>
            <person name="Shen C.H."/>
            <person name="Shi J.S."/>
            <person name="Xu Z.H."/>
        </authorList>
    </citation>
    <scope>NUCLEOTIDE SEQUENCE [LARGE SCALE GENOMIC DNA]</scope>
    <source>
        <strain evidence="4 5">JN500901</strain>
    </source>
</reference>
<dbReference type="Pfam" id="PF07804">
    <property type="entry name" value="HipA_C"/>
    <property type="match status" value="1"/>
</dbReference>
<evidence type="ECO:0000313" key="5">
    <source>
        <dbReference type="Proteomes" id="UP000266301"/>
    </source>
</evidence>
<evidence type="ECO:0000259" key="3">
    <source>
        <dbReference type="Pfam" id="PF07804"/>
    </source>
</evidence>
<name>A0A386H0T6_9CLOT</name>
<dbReference type="GO" id="GO:0016301">
    <property type="term" value="F:kinase activity"/>
    <property type="evidence" value="ECO:0007669"/>
    <property type="project" value="UniProtKB-KW"/>
</dbReference>
<dbReference type="RefSeq" id="WP_119969998.1">
    <property type="nucleotide sequence ID" value="NZ_CP032416.1"/>
</dbReference>
<accession>A0A386H0T6</accession>
<gene>
    <name evidence="4" type="ORF">D4Z93_01505</name>
</gene>
<dbReference type="InterPro" id="IPR012893">
    <property type="entry name" value="HipA-like_C"/>
</dbReference>
<keyword evidence="5" id="KW-1185">Reference proteome</keyword>
<keyword evidence="2 4" id="KW-0418">Kinase</keyword>
<dbReference type="EMBL" id="CP032416">
    <property type="protein sequence ID" value="AYD39289.1"/>
    <property type="molecule type" value="Genomic_DNA"/>
</dbReference>
<dbReference type="Proteomes" id="UP000266301">
    <property type="component" value="Chromosome"/>
</dbReference>
<evidence type="ECO:0000313" key="4">
    <source>
        <dbReference type="EMBL" id="AYD39289.1"/>
    </source>
</evidence>
<dbReference type="AlphaFoldDB" id="A0A386H0T6"/>
<sequence length="289" mass="34060">MYKNFDEWDVYEGLDAGSGRSEKQWLINRKGDNQIGLFKFPKSEYTTEHFSEKIAADIASIINFPCAKIDLGTYNGREGVMSYRINSDREPLIEGVSLIIKLYNQYDVNKLFDCKSNEYYSLDMIMKSLQEFKLEKEFLKIPIFDFLIGNSDRHQNNWAIIKSDTGVKISPLYDNGSSLCCYENEENLQGCIKDTLKFKSIVDTKSKSMIRIDKYKKKKPTHLQVIQYIRNEYYRDTIDFVVDINRLFTYNKLDDLMNTYDGYISNNRIKLIKNFLKYKLKELTQVYNL</sequence>
<dbReference type="Gene3D" id="1.10.1070.20">
    <property type="match status" value="1"/>
</dbReference>
<protein>
    <submittedName>
        <fullName evidence="4">Protein kinase</fullName>
    </submittedName>
</protein>